<dbReference type="InterPro" id="IPR029787">
    <property type="entry name" value="Nucleotide_cyclase"/>
</dbReference>
<dbReference type="SUPFAM" id="SSF55073">
    <property type="entry name" value="Nucleotide cyclase"/>
    <property type="match status" value="1"/>
</dbReference>
<keyword evidence="4" id="KW-1185">Reference proteome</keyword>
<dbReference type="CDD" id="cd01949">
    <property type="entry name" value="GGDEF"/>
    <property type="match status" value="1"/>
</dbReference>
<dbReference type="InterPro" id="IPR000160">
    <property type="entry name" value="GGDEF_dom"/>
</dbReference>
<feature type="domain" description="GGDEF" evidence="1">
    <location>
        <begin position="234"/>
        <end position="367"/>
    </location>
</feature>
<dbReference type="Gene3D" id="3.30.70.270">
    <property type="match status" value="1"/>
</dbReference>
<dbReference type="AlphaFoldDB" id="C8VZI7"/>
<dbReference type="InterPro" id="IPR003607">
    <property type="entry name" value="HD/PDEase_dom"/>
</dbReference>
<keyword evidence="3" id="KW-0378">Hydrolase</keyword>
<dbReference type="NCBIfam" id="TIGR00254">
    <property type="entry name" value="GGDEF"/>
    <property type="match status" value="1"/>
</dbReference>
<dbReference type="PANTHER" id="PTHR45228">
    <property type="entry name" value="CYCLIC DI-GMP PHOSPHODIESTERASE TM_0186-RELATED"/>
    <property type="match status" value="1"/>
</dbReference>
<dbReference type="Gene3D" id="1.10.3210.10">
    <property type="entry name" value="Hypothetical protein af1432"/>
    <property type="match status" value="1"/>
</dbReference>
<proteinExistence type="predicted"/>
<dbReference type="InterPro" id="IPR037522">
    <property type="entry name" value="HD_GYP_dom"/>
</dbReference>
<dbReference type="CDD" id="cd00077">
    <property type="entry name" value="HDc"/>
    <property type="match status" value="1"/>
</dbReference>
<dbReference type="eggNOG" id="COG3437">
    <property type="taxonomic scope" value="Bacteria"/>
</dbReference>
<dbReference type="SMART" id="SM00267">
    <property type="entry name" value="GGDEF"/>
    <property type="match status" value="1"/>
</dbReference>
<reference evidence="3 4" key="1">
    <citation type="journal article" date="2009" name="Stand. Genomic Sci.">
        <title>Complete genome sequence of Desulfotomaculum acetoxidans type strain (5575).</title>
        <authorList>
            <person name="Spring S."/>
            <person name="Lapidus A."/>
            <person name="Schroder M."/>
            <person name="Gleim D."/>
            <person name="Sims D."/>
            <person name="Meincke L."/>
            <person name="Glavina Del Rio T."/>
            <person name="Tice H."/>
            <person name="Copeland A."/>
            <person name="Cheng J.F."/>
            <person name="Lucas S."/>
            <person name="Chen F."/>
            <person name="Nolan M."/>
            <person name="Bruce D."/>
            <person name="Goodwin L."/>
            <person name="Pitluck S."/>
            <person name="Ivanova N."/>
            <person name="Mavromatis K."/>
            <person name="Mikhailova N."/>
            <person name="Pati A."/>
            <person name="Chen A."/>
            <person name="Palaniappan K."/>
            <person name="Land M."/>
            <person name="Hauser L."/>
            <person name="Chang Y.J."/>
            <person name="Jeffries C.D."/>
            <person name="Chain P."/>
            <person name="Saunders E."/>
            <person name="Brettin T."/>
            <person name="Detter J.C."/>
            <person name="Goker M."/>
            <person name="Bristow J."/>
            <person name="Eisen J.A."/>
            <person name="Markowitz V."/>
            <person name="Hugenholtz P."/>
            <person name="Kyrpides N.C."/>
            <person name="Klenk H.P."/>
            <person name="Han C."/>
        </authorList>
    </citation>
    <scope>NUCLEOTIDE SEQUENCE [LARGE SCALE GENOMIC DNA]</scope>
    <source>
        <strain evidence="4">ATCC 49208 / DSM 771 / VKM B-1644</strain>
    </source>
</reference>
<dbReference type="Pfam" id="PF00990">
    <property type="entry name" value="GGDEF"/>
    <property type="match status" value="1"/>
</dbReference>
<dbReference type="STRING" id="485916.Dtox_4265"/>
<dbReference type="GO" id="GO:0016787">
    <property type="term" value="F:hydrolase activity"/>
    <property type="evidence" value="ECO:0007669"/>
    <property type="project" value="UniProtKB-KW"/>
</dbReference>
<dbReference type="PROSITE" id="PS51832">
    <property type="entry name" value="HD_GYP"/>
    <property type="match status" value="1"/>
</dbReference>
<dbReference type="PANTHER" id="PTHR45228:SF1">
    <property type="entry name" value="CYCLIC DI-GMP PHOSPHODIESTERASE TM_0186"/>
    <property type="match status" value="1"/>
</dbReference>
<sequence>MINPDFDRKLFEKEFEILEKARADIESDIFNNIDNKLLLDYKTMVSHYEKLLNLTRKIFKISDIQGENLIKRENEIKSLLDNAGQGFLTFGKDLTVDREYSAECIRIFGKKIGNCNILSLLKSEDSNQNEIFAKNFRNIWETADPVLHSESLNQLPEMIKINSLYLTLQPKLIYSNDNKRTNQPLVMLILTDITEKYKAQEQVEYLNYHDKLTGLFNRAYIDAWLENSQPRDNFPLGIIFADMNGMKLTNDVFGHAQGDQLLLKMAQVLLYCCREKDIVARWGGDEFLILLPETDMEGCAKVCEHIKMACKREEGLPLELSVALGIAAQEQPGSSVVHLFGVAEKRMYRNKLLENKETRRKIILAMNEILRTRCYEDDEHIERLKASAAGFAQILGFNAESSEMQNLMLLADLHDVGKVAIPQEILGKPGALLPGEYKIVRGHSETGFRVAQCIGEIAVGEAILALHERWDGQGYPLGIQGQQIPLISRIMAIVVAFDVMTHDQPYRQAMSKEEALGELKKGTGSQFDPIITRMFIDNF</sequence>
<dbReference type="Pfam" id="PF13487">
    <property type="entry name" value="HD_5"/>
    <property type="match status" value="1"/>
</dbReference>
<dbReference type="OrthoDB" id="9798833at2"/>
<dbReference type="Proteomes" id="UP000002217">
    <property type="component" value="Chromosome"/>
</dbReference>
<dbReference type="SUPFAM" id="SSF109604">
    <property type="entry name" value="HD-domain/PDEase-like"/>
    <property type="match status" value="1"/>
</dbReference>
<dbReference type="InterPro" id="IPR043128">
    <property type="entry name" value="Rev_trsase/Diguanyl_cyclase"/>
</dbReference>
<protein>
    <submittedName>
        <fullName evidence="3">Diguanylate cyclase and metal dependent phosphohydrolase</fullName>
    </submittedName>
</protein>
<dbReference type="PROSITE" id="PS50887">
    <property type="entry name" value="GGDEF"/>
    <property type="match status" value="1"/>
</dbReference>
<gene>
    <name evidence="3" type="ordered locus">Dtox_4265</name>
</gene>
<evidence type="ECO:0000313" key="4">
    <source>
        <dbReference type="Proteomes" id="UP000002217"/>
    </source>
</evidence>
<dbReference type="EMBL" id="CP001720">
    <property type="protein sequence ID" value="ACV64932.1"/>
    <property type="molecule type" value="Genomic_DNA"/>
</dbReference>
<dbReference type="HOGENOM" id="CLU_000445_92_5_9"/>
<dbReference type="eggNOG" id="COG2199">
    <property type="taxonomic scope" value="Bacteria"/>
</dbReference>
<evidence type="ECO:0000259" key="1">
    <source>
        <dbReference type="PROSITE" id="PS50887"/>
    </source>
</evidence>
<dbReference type="InterPro" id="IPR052020">
    <property type="entry name" value="Cyclic_di-GMP/3'3'-cGAMP_PDE"/>
</dbReference>
<evidence type="ECO:0000259" key="2">
    <source>
        <dbReference type="PROSITE" id="PS51832"/>
    </source>
</evidence>
<accession>C8VZI7</accession>
<feature type="domain" description="HD-GYP" evidence="2">
    <location>
        <begin position="355"/>
        <end position="539"/>
    </location>
</feature>
<dbReference type="KEGG" id="dae:Dtox_4265"/>
<organism evidence="3 4">
    <name type="scientific">Desulfofarcimen acetoxidans (strain ATCC 49208 / DSM 771 / KCTC 5769 / VKM B-1644 / 5575)</name>
    <name type="common">Desulfotomaculum acetoxidans</name>
    <dbReference type="NCBI Taxonomy" id="485916"/>
    <lineage>
        <taxon>Bacteria</taxon>
        <taxon>Bacillati</taxon>
        <taxon>Bacillota</taxon>
        <taxon>Clostridia</taxon>
        <taxon>Eubacteriales</taxon>
        <taxon>Peptococcaceae</taxon>
        <taxon>Desulfofarcimen</taxon>
    </lineage>
</organism>
<evidence type="ECO:0000313" key="3">
    <source>
        <dbReference type="EMBL" id="ACV64932.1"/>
    </source>
</evidence>
<name>C8VZI7_DESAS</name>